<organism evidence="1 2">
    <name type="scientific">Streblomastix strix</name>
    <dbReference type="NCBI Taxonomy" id="222440"/>
    <lineage>
        <taxon>Eukaryota</taxon>
        <taxon>Metamonada</taxon>
        <taxon>Preaxostyla</taxon>
        <taxon>Oxymonadida</taxon>
        <taxon>Streblomastigidae</taxon>
        <taxon>Streblomastix</taxon>
    </lineage>
</organism>
<dbReference type="EMBL" id="SNRW01023842">
    <property type="protein sequence ID" value="KAA6362695.1"/>
    <property type="molecule type" value="Genomic_DNA"/>
</dbReference>
<reference evidence="1 2" key="1">
    <citation type="submission" date="2019-03" db="EMBL/GenBank/DDBJ databases">
        <title>Single cell metagenomics reveals metabolic interactions within the superorganism composed of flagellate Streblomastix strix and complex community of Bacteroidetes bacteria on its surface.</title>
        <authorList>
            <person name="Treitli S.C."/>
            <person name="Kolisko M."/>
            <person name="Husnik F."/>
            <person name="Keeling P."/>
            <person name="Hampl V."/>
        </authorList>
    </citation>
    <scope>NUCLEOTIDE SEQUENCE [LARGE SCALE GENOMIC DNA]</scope>
    <source>
        <strain evidence="1">ST1C</strain>
    </source>
</reference>
<proteinExistence type="predicted"/>
<gene>
    <name evidence="1" type="ORF">EZS28_041778</name>
</gene>
<name>A0A5J4TZ53_9EUKA</name>
<evidence type="ECO:0000313" key="2">
    <source>
        <dbReference type="Proteomes" id="UP000324800"/>
    </source>
</evidence>
<sequence length="164" mass="18938">MKTSMLINREWEIIQIQIETIGSGGGSEEQDRQVINEGLINFKLIFHKLHQQTDQNVEQMILCKEIEEEVELKGGMEEIDSNQYHSKDLYGDGVLTQAMLGVKYRLVRQAIVSDLVQCVRRVRDYLSKENGFVRVEGVDYQVQKLVGFGAKFVFMYFCHVLNVC</sequence>
<feature type="non-terminal residue" evidence="1">
    <location>
        <position position="164"/>
    </location>
</feature>
<comment type="caution">
    <text evidence="1">The sequence shown here is derived from an EMBL/GenBank/DDBJ whole genome shotgun (WGS) entry which is preliminary data.</text>
</comment>
<dbReference type="AlphaFoldDB" id="A0A5J4TZ53"/>
<accession>A0A5J4TZ53</accession>
<dbReference type="Proteomes" id="UP000324800">
    <property type="component" value="Unassembled WGS sequence"/>
</dbReference>
<evidence type="ECO:0000313" key="1">
    <source>
        <dbReference type="EMBL" id="KAA6362695.1"/>
    </source>
</evidence>
<protein>
    <submittedName>
        <fullName evidence="1">Uncharacterized protein</fullName>
    </submittedName>
</protein>